<gene>
    <name evidence="1" type="ORF">J2R99_002189</name>
</gene>
<keyword evidence="2" id="KW-1185">Reference proteome</keyword>
<dbReference type="EMBL" id="JAUSUK010000002">
    <property type="protein sequence ID" value="MDQ0326320.1"/>
    <property type="molecule type" value="Genomic_DNA"/>
</dbReference>
<comment type="caution">
    <text evidence="1">The sequence shown here is derived from an EMBL/GenBank/DDBJ whole genome shotgun (WGS) entry which is preliminary data.</text>
</comment>
<protein>
    <submittedName>
        <fullName evidence="1">Uncharacterized protein</fullName>
    </submittedName>
</protein>
<organism evidence="1 2">
    <name type="scientific">Rhodopseudomonas julia</name>
    <dbReference type="NCBI Taxonomy" id="200617"/>
    <lineage>
        <taxon>Bacteria</taxon>
        <taxon>Pseudomonadati</taxon>
        <taxon>Pseudomonadota</taxon>
        <taxon>Alphaproteobacteria</taxon>
        <taxon>Hyphomicrobiales</taxon>
        <taxon>Nitrobacteraceae</taxon>
        <taxon>Rhodopseudomonas</taxon>
    </lineage>
</organism>
<proteinExistence type="predicted"/>
<reference evidence="1 2" key="1">
    <citation type="submission" date="2023-07" db="EMBL/GenBank/DDBJ databases">
        <title>Genomic Encyclopedia of Type Strains, Phase IV (KMG-IV): sequencing the most valuable type-strain genomes for metagenomic binning, comparative biology and taxonomic classification.</title>
        <authorList>
            <person name="Goeker M."/>
        </authorList>
    </citation>
    <scope>NUCLEOTIDE SEQUENCE [LARGE SCALE GENOMIC DNA]</scope>
    <source>
        <strain evidence="1 2">DSM 11549</strain>
    </source>
</reference>
<sequence length="208" mass="23399">MSKEEDESRWLRTDEPRDVAGSIRHALRSADFANEDPQAWKWVLLALHSALQGACVCHLTTTAQPVGALTKKSTKAWRDYLNTQGAQGARELPETRLLEFYDLLKAIRKPNSVGSGAQSPGIAISDVELKWLKRVHKEIRNQFIHFEPTGWSIELSGVPELARLIARIVNEVLDADWAFRHLEDAERGALQADISRLAANNWLPDITK</sequence>
<accession>A0ABU0C750</accession>
<dbReference type="RefSeq" id="WP_307154511.1">
    <property type="nucleotide sequence ID" value="NZ_JAUSUK010000002.1"/>
</dbReference>
<evidence type="ECO:0000313" key="1">
    <source>
        <dbReference type="EMBL" id="MDQ0326320.1"/>
    </source>
</evidence>
<name>A0ABU0C750_9BRAD</name>
<dbReference type="Proteomes" id="UP001230253">
    <property type="component" value="Unassembled WGS sequence"/>
</dbReference>
<evidence type="ECO:0000313" key="2">
    <source>
        <dbReference type="Proteomes" id="UP001230253"/>
    </source>
</evidence>